<protein>
    <submittedName>
        <fullName evidence="1">Uncharacterized protein</fullName>
    </submittedName>
</protein>
<organism evidence="1 2">
    <name type="scientific">Arabidopsis thaliana</name>
    <name type="common">Mouse-ear cress</name>
    <dbReference type="NCBI Taxonomy" id="3702"/>
    <lineage>
        <taxon>Eukaryota</taxon>
        <taxon>Viridiplantae</taxon>
        <taxon>Streptophyta</taxon>
        <taxon>Embryophyta</taxon>
        <taxon>Tracheophyta</taxon>
        <taxon>Spermatophyta</taxon>
        <taxon>Magnoliopsida</taxon>
        <taxon>eudicotyledons</taxon>
        <taxon>Gunneridae</taxon>
        <taxon>Pentapetalae</taxon>
        <taxon>rosids</taxon>
        <taxon>malvids</taxon>
        <taxon>Brassicales</taxon>
        <taxon>Brassicaceae</taxon>
        <taxon>Camelineae</taxon>
        <taxon>Arabidopsis</taxon>
    </lineage>
</organism>
<name>A0A1R7T3I1_ARATH</name>
<reference evidence="2" key="2">
    <citation type="journal article" date="2017" name="Plant J.">
        <title>Araport11: a complete reannotation of the Arabidopsis thaliana reference genome.</title>
        <authorList>
            <person name="Cheng C.Y."/>
            <person name="Krishnakumar V."/>
            <person name="Chan A.P."/>
            <person name="Thibaud-Nissen F."/>
            <person name="Schobel S."/>
            <person name="Town C.D."/>
        </authorList>
    </citation>
    <scope>GENOME REANNOTATION</scope>
    <source>
        <strain evidence="2">cv. Columbia</strain>
    </source>
</reference>
<gene>
    <name evidence="1" type="ordered locus">At5g07545</name>
</gene>
<proteinExistence type="predicted"/>
<dbReference type="RefSeq" id="NP_001336536.1">
    <property type="nucleotide sequence ID" value="NM_001349600.1"/>
</dbReference>
<dbReference type="GeneID" id="31370882"/>
<dbReference type="EMBL" id="CP002688">
    <property type="protein sequence ID" value="ANM71184.1"/>
    <property type="molecule type" value="Genomic_DNA"/>
</dbReference>
<accession>A0A1R7T3I1</accession>
<sequence length="12" mass="1459">MIFETCSFFYGN</sequence>
<dbReference type="Proteomes" id="UP000006548">
    <property type="component" value="Chromosome 5"/>
</dbReference>
<evidence type="ECO:0000313" key="2">
    <source>
        <dbReference type="Proteomes" id="UP000006548"/>
    </source>
</evidence>
<dbReference type="TAIR" id="AT5G07545"/>
<reference evidence="1 2" key="1">
    <citation type="journal article" date="2000" name="Nature">
        <title>Sequence and analysis of chromosome 5 of the plant Arabidopsis thaliana.</title>
        <authorList>
            <consortium name="Kazusa DNA Research Institute"/>
            <consortium name="Cold Spring Harbor and Washington University in St Louis Sequencing Consortium"/>
            <consortium name="European Union Arabidopsis Genome Sequencing Consortium"/>
            <person name="Tabata S."/>
            <person name="Kaneko T."/>
            <person name="Nakamura Y."/>
            <person name="Kotani H."/>
            <person name="Kato T."/>
            <person name="Asamizu E."/>
            <person name="Miyajima N."/>
            <person name="Sasamoto S."/>
            <person name="Kimura T."/>
            <person name="Hosouchi T."/>
            <person name="Kawashima K."/>
            <person name="Kohara M."/>
            <person name="Matsumoto M."/>
            <person name="Matsuno A."/>
            <person name="Muraki A."/>
            <person name="Nakayama S."/>
            <person name="Nakazaki N."/>
            <person name="Naruo K."/>
            <person name="Okumura S."/>
            <person name="Shinpo S."/>
            <person name="Takeuchi C."/>
            <person name="Wada T."/>
            <person name="Watanabe A."/>
            <person name="Yamada M."/>
            <person name="Yasuda M."/>
            <person name="Sato S."/>
            <person name="de la Bastide M."/>
            <person name="Huang E."/>
            <person name="Spiegel L."/>
            <person name="Gnoj L."/>
            <person name="O'Shaughnessy A."/>
            <person name="Preston R."/>
            <person name="Habermann K."/>
            <person name="Murray J."/>
            <person name="Johnson D."/>
            <person name="Rohlfing T."/>
            <person name="Nelson J."/>
            <person name="Stoneking T."/>
            <person name="Pepin K."/>
            <person name="Spieth J."/>
            <person name="Sekhon M."/>
            <person name="Armstrong J."/>
            <person name="Becker M."/>
            <person name="Belter E."/>
            <person name="Cordum H."/>
            <person name="Cordes M."/>
            <person name="Courtney L."/>
            <person name="Courtney W."/>
            <person name="Dante M."/>
            <person name="Du H."/>
            <person name="Edwards J."/>
            <person name="Fryman J."/>
            <person name="Haakensen B."/>
            <person name="Lamar E."/>
            <person name="Latreille P."/>
            <person name="Leonard S."/>
            <person name="Meyer R."/>
            <person name="Mulvaney E."/>
            <person name="Ozersky P."/>
            <person name="Riley A."/>
            <person name="Strowmatt C."/>
            <person name="Wagner-McPherson C."/>
            <person name="Wollam A."/>
            <person name="Yoakum M."/>
            <person name="Bell M."/>
            <person name="Dedhia N."/>
            <person name="Parnell L."/>
            <person name="Shah R."/>
            <person name="Rodriguez M."/>
            <person name="See L.H."/>
            <person name="Vil D."/>
            <person name="Baker J."/>
            <person name="Kirchoff K."/>
            <person name="Toth K."/>
            <person name="King L."/>
            <person name="Bahret A."/>
            <person name="Miller B."/>
            <person name="Marra M."/>
            <person name="Martienssen R."/>
            <person name="McCombie W.R."/>
            <person name="Wilson R.K."/>
            <person name="Murphy G."/>
            <person name="Bancroft I."/>
            <person name="Volckaert G."/>
            <person name="Wambutt R."/>
            <person name="Dusterhoft A."/>
            <person name="Stiekema W."/>
            <person name="Pohl T."/>
            <person name="Entian K.D."/>
            <person name="Terryn N."/>
            <person name="Hartley N."/>
            <person name="Bent E."/>
            <person name="Johnson S."/>
            <person name="Langham S.A."/>
            <person name="McCullagh B."/>
            <person name="Robben J."/>
            <person name="Grymonprez B."/>
            <person name="Zimmermann W."/>
            <person name="Ramsperger U."/>
            <person name="Wedler H."/>
            <person name="Balke K."/>
            <person name="Wedler E."/>
            <person name="Peters S."/>
            <person name="van Staveren M."/>
            <person name="Dirkse W."/>
            <person name="Mooijman P."/>
            <person name="Lankhorst R.K."/>
            <person name="Weitzenegger T."/>
            <person name="Bothe G."/>
            <person name="Rose M."/>
            <person name="Hauf J."/>
            <person name="Berneiser S."/>
            <person name="Hempel S."/>
            <person name="Feldpausch M."/>
            <person name="Lamberth S."/>
            <person name="Villarroel R."/>
            <person name="Gielen J."/>
            <person name="Ardiles W."/>
            <person name="Bents O."/>
            <person name="Lemcke K."/>
            <person name="Kolesov G."/>
            <person name="Mayer K."/>
            <person name="Rudd S."/>
            <person name="Schoof H."/>
            <person name="Schueller C."/>
            <person name="Zaccaria P."/>
            <person name="Mewes H.W."/>
            <person name="Bevan M."/>
            <person name="Fransz P."/>
        </authorList>
    </citation>
    <scope>NUCLEOTIDE SEQUENCE [LARGE SCALE GENOMIC DNA]</scope>
    <source>
        <strain evidence="2">cv. Columbia</strain>
    </source>
</reference>
<dbReference type="InParanoid" id="A0A1R7T3I1"/>
<keyword evidence="2" id="KW-1185">Reference proteome</keyword>
<evidence type="ECO:0000313" key="1">
    <source>
        <dbReference type="EMBL" id="ANM71184.1"/>
    </source>
</evidence>